<protein>
    <submittedName>
        <fullName evidence="1">Uncharacterized protein</fullName>
    </submittedName>
</protein>
<evidence type="ECO:0000313" key="2">
    <source>
        <dbReference type="Proteomes" id="UP000295781"/>
    </source>
</evidence>
<dbReference type="PROSITE" id="PS51257">
    <property type="entry name" value="PROKAR_LIPOPROTEIN"/>
    <property type="match status" value="1"/>
</dbReference>
<proteinExistence type="predicted"/>
<dbReference type="SUPFAM" id="SSF48695">
    <property type="entry name" value="Multiheme cytochromes"/>
    <property type="match status" value="1"/>
</dbReference>
<reference evidence="1 2" key="1">
    <citation type="submission" date="2015-09" db="EMBL/GenBank/DDBJ databases">
        <title>Sorangium comparison.</title>
        <authorList>
            <person name="Zaburannyi N."/>
            <person name="Bunk B."/>
            <person name="Overmann J."/>
            <person name="Mueller R."/>
        </authorList>
    </citation>
    <scope>NUCLEOTIDE SEQUENCE [LARGE SCALE GENOMIC DNA]</scope>
    <source>
        <strain evidence="1 2">So ceGT47</strain>
    </source>
</reference>
<name>A0A4P2QCC7_SORCE</name>
<gene>
    <name evidence="1" type="ORF">SOCEGT47_078860</name>
</gene>
<dbReference type="Proteomes" id="UP000295781">
    <property type="component" value="Chromosome"/>
</dbReference>
<organism evidence="1 2">
    <name type="scientific">Sorangium cellulosum</name>
    <name type="common">Polyangium cellulosum</name>
    <dbReference type="NCBI Taxonomy" id="56"/>
    <lineage>
        <taxon>Bacteria</taxon>
        <taxon>Pseudomonadati</taxon>
        <taxon>Myxococcota</taxon>
        <taxon>Polyangia</taxon>
        <taxon>Polyangiales</taxon>
        <taxon>Polyangiaceae</taxon>
        <taxon>Sorangium</taxon>
    </lineage>
</organism>
<sequence length="151" mass="16872">MKRVWIAVGLFVAACGGEGDAPDVEPIAWKDMSFEQRDEFMEDVVLPRMTEIFVAFDASFEGMTCATCHGDGATDGTYAMPSPQLTVLPGTEEAFIEKYETDPEHARWSDFMFERVVPEIASLLQVPRFDPVTQTGEFSCYNCHTLEGVEQ</sequence>
<dbReference type="EMBL" id="CP012670">
    <property type="protein sequence ID" value="AUX27299.1"/>
    <property type="molecule type" value="Genomic_DNA"/>
</dbReference>
<accession>A0A4P2QCC7</accession>
<dbReference type="InterPro" id="IPR036280">
    <property type="entry name" value="Multihaem_cyt_sf"/>
</dbReference>
<evidence type="ECO:0000313" key="1">
    <source>
        <dbReference type="EMBL" id="AUX27299.1"/>
    </source>
</evidence>
<dbReference type="AlphaFoldDB" id="A0A4P2QCC7"/>